<dbReference type="Gene3D" id="3.20.20.80">
    <property type="entry name" value="Glycosidases"/>
    <property type="match status" value="1"/>
</dbReference>
<comment type="similarity">
    <text evidence="1 4">Belongs to the glycosyl hydrolase 30 family.</text>
</comment>
<evidence type="ECO:0000256" key="4">
    <source>
        <dbReference type="RuleBase" id="RU361188"/>
    </source>
</evidence>
<dbReference type="AlphaFoldDB" id="A0A1D3TUH8"/>
<gene>
    <name evidence="7" type="ORF">SAMN05421730_101332</name>
</gene>
<dbReference type="PRINTS" id="PR00843">
    <property type="entry name" value="GLHYDRLASE30"/>
</dbReference>
<dbReference type="GO" id="GO:0004348">
    <property type="term" value="F:glucosylceramidase activity"/>
    <property type="evidence" value="ECO:0007669"/>
    <property type="project" value="InterPro"/>
</dbReference>
<keyword evidence="8" id="KW-1185">Reference proteome</keyword>
<keyword evidence="3 4" id="KW-0378">Hydrolase</keyword>
<dbReference type="Pfam" id="PF17189">
    <property type="entry name" value="Glyco_hydro_30C"/>
    <property type="match status" value="1"/>
</dbReference>
<dbReference type="InterPro" id="IPR033452">
    <property type="entry name" value="GH30_C"/>
</dbReference>
<dbReference type="Proteomes" id="UP000199315">
    <property type="component" value="Unassembled WGS sequence"/>
</dbReference>
<feature type="domain" description="Glycosyl hydrolase family 30 TIM-barrel" evidence="5">
    <location>
        <begin position="50"/>
        <end position="160"/>
    </location>
</feature>
<accession>A0A1D3TUH8</accession>
<evidence type="ECO:0000259" key="5">
    <source>
        <dbReference type="Pfam" id="PF02055"/>
    </source>
</evidence>
<feature type="domain" description="Glycosyl hydrolase family 30 beta sandwich" evidence="6">
    <location>
        <begin position="430"/>
        <end position="490"/>
    </location>
</feature>
<dbReference type="InterPro" id="IPR017853">
    <property type="entry name" value="GH"/>
</dbReference>
<dbReference type="RefSeq" id="WP_091234105.1">
    <property type="nucleotide sequence ID" value="NZ_FMKA01000013.1"/>
</dbReference>
<dbReference type="InterPro" id="IPR001139">
    <property type="entry name" value="Glyco_hydro_30"/>
</dbReference>
<dbReference type="GO" id="GO:0016020">
    <property type="term" value="C:membrane"/>
    <property type="evidence" value="ECO:0007669"/>
    <property type="project" value="GOC"/>
</dbReference>
<feature type="domain" description="Glycosyl hydrolase family 30 TIM-barrel" evidence="5">
    <location>
        <begin position="198"/>
        <end position="427"/>
    </location>
</feature>
<dbReference type="EMBL" id="FMKA01000013">
    <property type="protein sequence ID" value="SCP97723.1"/>
    <property type="molecule type" value="Genomic_DNA"/>
</dbReference>
<organism evidence="7 8">
    <name type="scientific">Anaerobium acetethylicum</name>
    <dbReference type="NCBI Taxonomy" id="1619234"/>
    <lineage>
        <taxon>Bacteria</taxon>
        <taxon>Bacillati</taxon>
        <taxon>Bacillota</taxon>
        <taxon>Clostridia</taxon>
        <taxon>Lachnospirales</taxon>
        <taxon>Lachnospiraceae</taxon>
        <taxon>Anaerobium</taxon>
    </lineage>
</organism>
<dbReference type="Pfam" id="PF02055">
    <property type="entry name" value="Glyco_hydro_30"/>
    <property type="match status" value="2"/>
</dbReference>
<dbReference type="SUPFAM" id="SSF51445">
    <property type="entry name" value="(Trans)glycosidases"/>
    <property type="match status" value="1"/>
</dbReference>
<keyword evidence="4" id="KW-0326">Glycosidase</keyword>
<dbReference type="GO" id="GO:0006680">
    <property type="term" value="P:glucosylceramide catabolic process"/>
    <property type="evidence" value="ECO:0007669"/>
    <property type="project" value="TreeGrafter"/>
</dbReference>
<evidence type="ECO:0000256" key="2">
    <source>
        <dbReference type="ARBA" id="ARBA00022729"/>
    </source>
</evidence>
<protein>
    <submittedName>
        <fullName evidence="7">Glucosylceramidase</fullName>
    </submittedName>
</protein>
<evidence type="ECO:0000313" key="8">
    <source>
        <dbReference type="Proteomes" id="UP000199315"/>
    </source>
</evidence>
<keyword evidence="2" id="KW-0732">Signal</keyword>
<proteinExistence type="inferred from homology"/>
<dbReference type="PANTHER" id="PTHR11069">
    <property type="entry name" value="GLUCOSYLCERAMIDASE"/>
    <property type="match status" value="1"/>
</dbReference>
<dbReference type="PANTHER" id="PTHR11069:SF23">
    <property type="entry name" value="LYSOSOMAL ACID GLUCOSYLCERAMIDASE"/>
    <property type="match status" value="1"/>
</dbReference>
<sequence length="496" mass="55797">MKVKQITTFAVNGKSMVEENTIPVTLEADEPKHLESGVINLYPDLTYQEIEGFGGALTDTVGYLYSKMTEPDQKQFLQDHFGKNGQHYRFIRMHMDSCDYSLEEYQAVADPVSDPDFTTFSIDRDRQYMLPMLKDAMAVTVEPFSVLLSPWSPPKQWKTPPAKPKNDASIYGAGAMMAAFMEPIDYETPSRCNGGSLRPEYYKDWAGYLAKYVQAYLDEGVPVTMMSLQNETIAATNWDSCVWTAQEQKTFLRDYLYPVFKEAGLTDKIGLYIWDHNKERVVEFAREIIDDETAKMLEGIAFHWYSGDHFESLGIAHDMFPNMKLMSSECCALHPPGKTNMLASLFGESTASAAEVEYEDAAAYGHDIIGGLNNGMNRWIDWNLCVDKDGGPRHVSLGFGAPVCANEDGSYRKLLTFDYIGHFSRYILPGARRIAFSRCNDTVDMTAAKNQDGSIVIVMQNHRQADASYAIRMDGQLIRVSVPAKTISTICIDFQA</sequence>
<dbReference type="InterPro" id="IPR033453">
    <property type="entry name" value="Glyco_hydro_30_TIM-barrel"/>
</dbReference>
<dbReference type="InterPro" id="IPR013780">
    <property type="entry name" value="Glyco_hydro_b"/>
</dbReference>
<dbReference type="Gene3D" id="2.60.40.1180">
    <property type="entry name" value="Golgi alpha-mannosidase II"/>
    <property type="match status" value="1"/>
</dbReference>
<evidence type="ECO:0000259" key="6">
    <source>
        <dbReference type="Pfam" id="PF17189"/>
    </source>
</evidence>
<dbReference type="STRING" id="1619234.SAMN05421730_101332"/>
<evidence type="ECO:0000313" key="7">
    <source>
        <dbReference type="EMBL" id="SCP97723.1"/>
    </source>
</evidence>
<evidence type="ECO:0000256" key="3">
    <source>
        <dbReference type="ARBA" id="ARBA00022801"/>
    </source>
</evidence>
<evidence type="ECO:0000256" key="1">
    <source>
        <dbReference type="ARBA" id="ARBA00005382"/>
    </source>
</evidence>
<dbReference type="OrthoDB" id="9806701at2"/>
<name>A0A1D3TUH8_9FIRM</name>
<reference evidence="7 8" key="1">
    <citation type="submission" date="2016-09" db="EMBL/GenBank/DDBJ databases">
        <authorList>
            <person name="Capua I."/>
            <person name="De Benedictis P."/>
            <person name="Joannis T."/>
            <person name="Lombin L.H."/>
            <person name="Cattoli G."/>
        </authorList>
    </citation>
    <scope>NUCLEOTIDE SEQUENCE [LARGE SCALE GENOMIC DNA]</scope>
    <source>
        <strain evidence="7 8">GluBS11</strain>
    </source>
</reference>